<organism evidence="2 3">
    <name type="scientific">Desulfamplus magnetovallimortis</name>
    <dbReference type="NCBI Taxonomy" id="1246637"/>
    <lineage>
        <taxon>Bacteria</taxon>
        <taxon>Pseudomonadati</taxon>
        <taxon>Thermodesulfobacteriota</taxon>
        <taxon>Desulfobacteria</taxon>
        <taxon>Desulfobacterales</taxon>
        <taxon>Desulfobacteraceae</taxon>
        <taxon>Desulfamplus</taxon>
    </lineage>
</organism>
<dbReference type="PROSITE" id="PS50878">
    <property type="entry name" value="RT_POL"/>
    <property type="match status" value="1"/>
</dbReference>
<feature type="domain" description="Reverse transcriptase" evidence="1">
    <location>
        <begin position="1"/>
        <end position="318"/>
    </location>
</feature>
<dbReference type="InterPro" id="IPR043502">
    <property type="entry name" value="DNA/RNA_pol_sf"/>
</dbReference>
<evidence type="ECO:0000313" key="2">
    <source>
        <dbReference type="EMBL" id="SLM31016.1"/>
    </source>
</evidence>
<dbReference type="AlphaFoldDB" id="A0A1W1HF09"/>
<keyword evidence="2" id="KW-0548">Nucleotidyltransferase</keyword>
<dbReference type="CDD" id="cd01646">
    <property type="entry name" value="RT_Bac_retron_I"/>
    <property type="match status" value="1"/>
</dbReference>
<keyword evidence="3" id="KW-1185">Reference proteome</keyword>
<name>A0A1W1HF09_9BACT</name>
<dbReference type="Pfam" id="PF00078">
    <property type="entry name" value="RVT_1"/>
    <property type="match status" value="1"/>
</dbReference>
<protein>
    <submittedName>
        <fullName evidence="2">Reverse transcriptase</fullName>
    </submittedName>
</protein>
<dbReference type="InterPro" id="IPR000477">
    <property type="entry name" value="RT_dom"/>
</dbReference>
<proteinExistence type="predicted"/>
<dbReference type="GO" id="GO:0003964">
    <property type="term" value="F:RNA-directed DNA polymerase activity"/>
    <property type="evidence" value="ECO:0007669"/>
    <property type="project" value="UniProtKB-KW"/>
</dbReference>
<keyword evidence="2" id="KW-0695">RNA-directed DNA polymerase</keyword>
<accession>A0A1W1HF09</accession>
<sequence>MDDTRKSILNLTASEVRDFLLKAESYCSVDLPPYFVFGDLIAKVNTQLEGKTLNDLIQSPRDCEDVNYTILNNKDGKYAWRPFQLIHPVLYVSLVRQITDDNNWQLITERFSEFSQNKKIRCLSIPVISLSEEKDRAEQVSHWWHEVEQRSIELGLEYDCLLETDITDWYGAIYTHSIAWALHTKTEAKKKNKRNDLCLIGNQIDKHIQDMRHGQTNGIPQGSALMDFIAEMVLGYADLKLSEKVQSTNITDYLILRYRDDYRIFCNNPRDGEQIVKFLTEVTISLGLKFNPSKTKASDDVVRASIKKDKIAWFSRKKSEKSLQKHLLIIHDHALDFPNAGSLSVALQDYYNRLSRLSRLIEEPVPIISIVVDIAYRNPRTYAVCAAILSKLFSFIDESRKRGIIEKIQHKFTKIPNTGHLQVWLQRITQPIFDDIEYEEPLCKLASGESVLIWNNDWISSKDLKTAVATTIIDHQKLSEMNSVVPADEFELFYMKVPAVSGLSSLRLWR</sequence>
<dbReference type="EMBL" id="FWEV01000179">
    <property type="protein sequence ID" value="SLM31016.1"/>
    <property type="molecule type" value="Genomic_DNA"/>
</dbReference>
<reference evidence="2 3" key="1">
    <citation type="submission" date="2017-03" db="EMBL/GenBank/DDBJ databases">
        <authorList>
            <person name="Afonso C.L."/>
            <person name="Miller P.J."/>
            <person name="Scott M.A."/>
            <person name="Spackman E."/>
            <person name="Goraichik I."/>
            <person name="Dimitrov K.M."/>
            <person name="Suarez D.L."/>
            <person name="Swayne D.E."/>
        </authorList>
    </citation>
    <scope>NUCLEOTIDE SEQUENCE [LARGE SCALE GENOMIC DNA]</scope>
    <source>
        <strain evidence="2">PRJEB14757</strain>
    </source>
</reference>
<evidence type="ECO:0000259" key="1">
    <source>
        <dbReference type="PROSITE" id="PS50878"/>
    </source>
</evidence>
<gene>
    <name evidence="2" type="ORF">MTBBW1_260017</name>
</gene>
<dbReference type="OrthoDB" id="9780724at2"/>
<dbReference type="Proteomes" id="UP000191931">
    <property type="component" value="Unassembled WGS sequence"/>
</dbReference>
<keyword evidence="2" id="KW-0808">Transferase</keyword>
<dbReference type="STRING" id="1246637.MTBBW1_260017"/>
<dbReference type="RefSeq" id="WP_080799505.1">
    <property type="nucleotide sequence ID" value="NZ_LT828540.1"/>
</dbReference>
<evidence type="ECO:0000313" key="3">
    <source>
        <dbReference type="Proteomes" id="UP000191931"/>
    </source>
</evidence>
<dbReference type="SUPFAM" id="SSF56672">
    <property type="entry name" value="DNA/RNA polymerases"/>
    <property type="match status" value="1"/>
</dbReference>